<reference evidence="9 10" key="1">
    <citation type="journal article" date="2021" name="ISME Commun">
        <title>Automated analysis of genomic sequences facilitates high-throughput and comprehensive description of bacteria.</title>
        <authorList>
            <person name="Hitch T.C.A."/>
        </authorList>
    </citation>
    <scope>NUCLEOTIDE SEQUENCE [LARGE SCALE GENOMIC DNA]</scope>
    <source>
        <strain evidence="9 10">Sanger_31</strain>
    </source>
</reference>
<dbReference type="InterPro" id="IPR007353">
    <property type="entry name" value="DUF421"/>
</dbReference>
<dbReference type="Gene3D" id="3.30.240.20">
    <property type="entry name" value="bsu07140 like domains"/>
    <property type="match status" value="2"/>
</dbReference>
<evidence type="ECO:0000256" key="1">
    <source>
        <dbReference type="ARBA" id="ARBA00004651"/>
    </source>
</evidence>
<comment type="caution">
    <text evidence="9">The sequence shown here is derived from an EMBL/GenBank/DDBJ whole genome shotgun (WGS) entry which is preliminary data.</text>
</comment>
<dbReference type="EMBL" id="JAOQJZ010000003">
    <property type="protein sequence ID" value="MCU6705159.1"/>
    <property type="molecule type" value="Genomic_DNA"/>
</dbReference>
<comment type="subcellular location">
    <subcellularLocation>
        <location evidence="1">Cell membrane</location>
        <topology evidence="1">Multi-pass membrane protein</topology>
    </subcellularLocation>
</comment>
<evidence type="ECO:0000256" key="6">
    <source>
        <dbReference type="ARBA" id="ARBA00023136"/>
    </source>
</evidence>
<keyword evidence="10" id="KW-1185">Reference proteome</keyword>
<evidence type="ECO:0000256" key="3">
    <source>
        <dbReference type="ARBA" id="ARBA00022475"/>
    </source>
</evidence>
<keyword evidence="4 7" id="KW-0812">Transmembrane</keyword>
<feature type="domain" description="YetF C-terminal" evidence="8">
    <location>
        <begin position="79"/>
        <end position="210"/>
    </location>
</feature>
<keyword evidence="6 7" id="KW-0472">Membrane</keyword>
<comment type="similarity">
    <text evidence="2">Belongs to the UPF0702 family.</text>
</comment>
<accession>A0AAE3IGE6</accession>
<keyword evidence="5 7" id="KW-1133">Transmembrane helix</keyword>
<evidence type="ECO:0000256" key="7">
    <source>
        <dbReference type="SAM" id="Phobius"/>
    </source>
</evidence>
<dbReference type="Proteomes" id="UP001208131">
    <property type="component" value="Unassembled WGS sequence"/>
</dbReference>
<dbReference type="Pfam" id="PF04239">
    <property type="entry name" value="DUF421"/>
    <property type="match status" value="1"/>
</dbReference>
<protein>
    <submittedName>
        <fullName evidence="9">DUF421 domain-containing protein</fullName>
    </submittedName>
</protein>
<dbReference type="PANTHER" id="PTHR34582">
    <property type="entry name" value="UPF0702 TRANSMEMBRANE PROTEIN YCAP"/>
    <property type="match status" value="1"/>
</dbReference>
<evidence type="ECO:0000313" key="9">
    <source>
        <dbReference type="EMBL" id="MCU6705159.1"/>
    </source>
</evidence>
<evidence type="ECO:0000259" key="8">
    <source>
        <dbReference type="Pfam" id="PF04239"/>
    </source>
</evidence>
<gene>
    <name evidence="9" type="ORF">OCV57_04365</name>
</gene>
<dbReference type="PANTHER" id="PTHR34582:SF6">
    <property type="entry name" value="UPF0702 TRANSMEMBRANE PROTEIN YCAP"/>
    <property type="match status" value="1"/>
</dbReference>
<name>A0AAE3IGE6_9FIRM</name>
<keyword evidence="3" id="KW-1003">Cell membrane</keyword>
<evidence type="ECO:0000256" key="5">
    <source>
        <dbReference type="ARBA" id="ARBA00022989"/>
    </source>
</evidence>
<dbReference type="RefSeq" id="WP_038670770.1">
    <property type="nucleotide sequence ID" value="NZ_JAOQJZ010000003.1"/>
</dbReference>
<organism evidence="9 10">
    <name type="scientific">Hominimerdicola aceti</name>
    <dbReference type="NCBI Taxonomy" id="2981726"/>
    <lineage>
        <taxon>Bacteria</taxon>
        <taxon>Bacillati</taxon>
        <taxon>Bacillota</taxon>
        <taxon>Clostridia</taxon>
        <taxon>Eubacteriales</taxon>
        <taxon>Oscillospiraceae</taxon>
        <taxon>Hominimerdicola</taxon>
    </lineage>
</organism>
<evidence type="ECO:0000313" key="10">
    <source>
        <dbReference type="Proteomes" id="UP001208131"/>
    </source>
</evidence>
<dbReference type="GO" id="GO:0005886">
    <property type="term" value="C:plasma membrane"/>
    <property type="evidence" value="ECO:0007669"/>
    <property type="project" value="UniProtKB-SubCell"/>
</dbReference>
<feature type="transmembrane region" description="Helical" evidence="7">
    <location>
        <begin position="6"/>
        <end position="23"/>
    </location>
</feature>
<evidence type="ECO:0000256" key="2">
    <source>
        <dbReference type="ARBA" id="ARBA00006448"/>
    </source>
</evidence>
<dbReference type="AlphaFoldDB" id="A0AAE3IGE6"/>
<proteinExistence type="inferred from homology"/>
<dbReference type="InterPro" id="IPR023090">
    <property type="entry name" value="UPF0702_alpha/beta_dom_sf"/>
</dbReference>
<feature type="transmembrane region" description="Helical" evidence="7">
    <location>
        <begin position="60"/>
        <end position="78"/>
    </location>
</feature>
<evidence type="ECO:0000256" key="4">
    <source>
        <dbReference type="ARBA" id="ARBA00022692"/>
    </source>
</evidence>
<sequence length="228" mass="25239">MLIVFFRAVILYILIVISIRLMGKRQIGELQPSELVITLLLSNIATLPIEDMTIPMSMGIVPIFTLVCLDVILSHCSLKFRGLRKLICGSPKIVVSRGIIDQKQLKDLRFSADDLLESLRSMGIFDINEVQLAVVETTGKISVYQKAQFRPVNNGGMGIKGSQTDPPQLVVDNGRIIYSALGLIGKDEKWLMKKLGEKGMPLKDVYICTADPSGQIVAIRKDKGKKKV</sequence>